<organism evidence="3 4">
    <name type="scientific">Halobacteriovorax marinus (strain ATCC BAA-682 / DSM 15412 / SJ)</name>
    <name type="common">Bacteriovorax marinus</name>
    <dbReference type="NCBI Taxonomy" id="862908"/>
    <lineage>
        <taxon>Bacteria</taxon>
        <taxon>Pseudomonadati</taxon>
        <taxon>Bdellovibrionota</taxon>
        <taxon>Bacteriovoracia</taxon>
        <taxon>Bacteriovoracales</taxon>
        <taxon>Halobacteriovoraceae</taxon>
        <taxon>Halobacteriovorax</taxon>
    </lineage>
</organism>
<dbReference type="PANTHER" id="PTHR45526:SF1">
    <property type="entry name" value="TRANSCRIPTIONAL REGULATORY PROTEIN DCUR-RELATED"/>
    <property type="match status" value="1"/>
</dbReference>
<keyword evidence="1" id="KW-0597">Phosphoprotein</keyword>
<dbReference type="KEGG" id="bmx:BMS_1535"/>
<sequence>MEKNQLDCLIIDDDPGICRVLKSYCENLGVFRHIIIAGDGVLGCNKLRNQKFGLILLDVNMPKKSGLDVINELGTDQLNRIEDVIIVSGELDKDKITSILGSGVKNFIIKPFKEEQFQEKVLPIIKKNFSKNSK</sequence>
<dbReference type="EMBL" id="FQ312005">
    <property type="protein sequence ID" value="CBW26388.1"/>
    <property type="molecule type" value="Genomic_DNA"/>
</dbReference>
<protein>
    <submittedName>
        <fullName evidence="3">Chemotaxis protein CheY</fullName>
    </submittedName>
</protein>
<proteinExistence type="predicted"/>
<dbReference type="eggNOG" id="COG4565">
    <property type="taxonomic scope" value="Bacteria"/>
</dbReference>
<dbReference type="OrthoDB" id="5296622at2"/>
<gene>
    <name evidence="3" type="ordered locus">BMS_1535</name>
</gene>
<feature type="modified residue" description="4-aspartylphosphate" evidence="1">
    <location>
        <position position="58"/>
    </location>
</feature>
<name>E1X0Q0_HALMS</name>
<evidence type="ECO:0000256" key="1">
    <source>
        <dbReference type="PROSITE-ProRule" id="PRU00169"/>
    </source>
</evidence>
<dbReference type="PANTHER" id="PTHR45526">
    <property type="entry name" value="TRANSCRIPTIONAL REGULATORY PROTEIN DPIA"/>
    <property type="match status" value="1"/>
</dbReference>
<keyword evidence="4" id="KW-1185">Reference proteome</keyword>
<dbReference type="Pfam" id="PF00072">
    <property type="entry name" value="Response_reg"/>
    <property type="match status" value="1"/>
</dbReference>
<reference evidence="4" key="1">
    <citation type="journal article" date="2013" name="ISME J.">
        <title>A small predatory core genome in the divergent marine Bacteriovorax marinus SJ and the terrestrial Bdellovibrio bacteriovorus.</title>
        <authorList>
            <person name="Crossman L.C."/>
            <person name="Chen H."/>
            <person name="Cerdeno-Tarraga A.M."/>
            <person name="Brooks K."/>
            <person name="Quail M.A."/>
            <person name="Pineiro S.A."/>
            <person name="Hobley L."/>
            <person name="Sockett R.E."/>
            <person name="Bentley S.D."/>
            <person name="Parkhill J."/>
            <person name="Williams H.N."/>
            <person name="Stine O.C."/>
        </authorList>
    </citation>
    <scope>NUCLEOTIDE SEQUENCE [LARGE SCALE GENOMIC DNA]</scope>
    <source>
        <strain evidence="4">ATCC BAA-682 / DSM 15412 / SJ</strain>
    </source>
</reference>
<evidence type="ECO:0000259" key="2">
    <source>
        <dbReference type="PROSITE" id="PS50110"/>
    </source>
</evidence>
<dbReference type="PATRIC" id="fig|862908.3.peg.1461"/>
<evidence type="ECO:0000313" key="3">
    <source>
        <dbReference type="EMBL" id="CBW26388.1"/>
    </source>
</evidence>
<feature type="domain" description="Response regulatory" evidence="2">
    <location>
        <begin position="7"/>
        <end position="125"/>
    </location>
</feature>
<dbReference type="HOGENOM" id="CLU_000445_69_12_7"/>
<dbReference type="PROSITE" id="PS50110">
    <property type="entry name" value="RESPONSE_REGULATORY"/>
    <property type="match status" value="1"/>
</dbReference>
<dbReference type="AlphaFoldDB" id="E1X0Q0"/>
<dbReference type="InterPro" id="IPR011006">
    <property type="entry name" value="CheY-like_superfamily"/>
</dbReference>
<dbReference type="GO" id="GO:0000156">
    <property type="term" value="F:phosphorelay response regulator activity"/>
    <property type="evidence" value="ECO:0007669"/>
    <property type="project" value="TreeGrafter"/>
</dbReference>
<dbReference type="InterPro" id="IPR051271">
    <property type="entry name" value="2C-system_Tx_regulators"/>
</dbReference>
<accession>E1X0Q0</accession>
<dbReference type="InterPro" id="IPR001789">
    <property type="entry name" value="Sig_transdc_resp-reg_receiver"/>
</dbReference>
<dbReference type="Proteomes" id="UP000008963">
    <property type="component" value="Chromosome"/>
</dbReference>
<dbReference type="RefSeq" id="WP_014244171.1">
    <property type="nucleotide sequence ID" value="NC_016620.1"/>
</dbReference>
<dbReference type="SUPFAM" id="SSF52172">
    <property type="entry name" value="CheY-like"/>
    <property type="match status" value="1"/>
</dbReference>
<dbReference type="SMART" id="SM00448">
    <property type="entry name" value="REC"/>
    <property type="match status" value="1"/>
</dbReference>
<dbReference type="STRING" id="862908.BMS_1535"/>
<evidence type="ECO:0000313" key="4">
    <source>
        <dbReference type="Proteomes" id="UP000008963"/>
    </source>
</evidence>
<dbReference type="Gene3D" id="3.40.50.2300">
    <property type="match status" value="1"/>
</dbReference>